<dbReference type="Gene3D" id="1.10.260.40">
    <property type="entry name" value="lambda repressor-like DNA-binding domains"/>
    <property type="match status" value="1"/>
</dbReference>
<organism evidence="3">
    <name type="scientific">viral metagenome</name>
    <dbReference type="NCBI Taxonomy" id="1070528"/>
    <lineage>
        <taxon>unclassified sequences</taxon>
        <taxon>metagenomes</taxon>
        <taxon>organismal metagenomes</taxon>
    </lineage>
</organism>
<reference evidence="3" key="1">
    <citation type="journal article" date="2020" name="Nature">
        <title>Giant virus diversity and host interactions through global metagenomics.</title>
        <authorList>
            <person name="Schulz F."/>
            <person name="Roux S."/>
            <person name="Paez-Espino D."/>
            <person name="Jungbluth S."/>
            <person name="Walsh D.A."/>
            <person name="Denef V.J."/>
            <person name="McMahon K.D."/>
            <person name="Konstantinidis K.T."/>
            <person name="Eloe-Fadrosh E.A."/>
            <person name="Kyrpides N.C."/>
            <person name="Woyke T."/>
        </authorList>
    </citation>
    <scope>NUCLEOTIDE SEQUENCE</scope>
    <source>
        <strain evidence="3">GVMAG-M-3300023174-129</strain>
    </source>
</reference>
<protein>
    <recommendedName>
        <fullName evidence="2">HTH cro/C1-type domain-containing protein</fullName>
    </recommendedName>
</protein>
<dbReference type="PROSITE" id="PS50943">
    <property type="entry name" value="HTH_CROC1"/>
    <property type="match status" value="1"/>
</dbReference>
<name>A0A6C0D7B8_9ZZZZ</name>
<dbReference type="GO" id="GO:0003677">
    <property type="term" value="F:DNA binding"/>
    <property type="evidence" value="ECO:0007669"/>
    <property type="project" value="InterPro"/>
</dbReference>
<proteinExistence type="predicted"/>
<sequence length="116" mass="13414">MDGKMSDFDHQNWTPVVVNKKRSRTEIQTKNVNPEAARLRKIENEETFVKPKMLSHESLKKIVTFRIENKLSQTDLDSRCGFPRNTIQLLESNKISPSTNQLQTLNRFLKTGLTLA</sequence>
<feature type="compositionally biased region" description="Basic and acidic residues" evidence="1">
    <location>
        <begin position="1"/>
        <end position="10"/>
    </location>
</feature>
<dbReference type="Pfam" id="PF01381">
    <property type="entry name" value="HTH_3"/>
    <property type="match status" value="1"/>
</dbReference>
<dbReference type="CDD" id="cd00093">
    <property type="entry name" value="HTH_XRE"/>
    <property type="match status" value="1"/>
</dbReference>
<accession>A0A6C0D7B8</accession>
<dbReference type="SUPFAM" id="SSF47413">
    <property type="entry name" value="lambda repressor-like DNA-binding domains"/>
    <property type="match status" value="1"/>
</dbReference>
<dbReference type="EMBL" id="MN739544">
    <property type="protein sequence ID" value="QHT12363.1"/>
    <property type="molecule type" value="Genomic_DNA"/>
</dbReference>
<dbReference type="InterPro" id="IPR001387">
    <property type="entry name" value="Cro/C1-type_HTH"/>
</dbReference>
<evidence type="ECO:0000256" key="1">
    <source>
        <dbReference type="SAM" id="MobiDB-lite"/>
    </source>
</evidence>
<evidence type="ECO:0000259" key="2">
    <source>
        <dbReference type="PROSITE" id="PS50943"/>
    </source>
</evidence>
<dbReference type="InterPro" id="IPR010982">
    <property type="entry name" value="Lambda_DNA-bd_dom_sf"/>
</dbReference>
<feature type="region of interest" description="Disordered" evidence="1">
    <location>
        <begin position="1"/>
        <end position="31"/>
    </location>
</feature>
<feature type="domain" description="HTH cro/C1-type" evidence="2">
    <location>
        <begin position="62"/>
        <end position="116"/>
    </location>
</feature>
<evidence type="ECO:0000313" key="3">
    <source>
        <dbReference type="EMBL" id="QHT12363.1"/>
    </source>
</evidence>
<dbReference type="AlphaFoldDB" id="A0A6C0D7B8"/>